<feature type="compositionally biased region" description="Acidic residues" evidence="1">
    <location>
        <begin position="739"/>
        <end position="749"/>
    </location>
</feature>
<dbReference type="EMBL" id="JBCAWK010000006">
    <property type="protein sequence ID" value="KAK8854496.1"/>
    <property type="molecule type" value="Genomic_DNA"/>
</dbReference>
<dbReference type="AlphaFoldDB" id="A0AAW0YN70"/>
<comment type="caution">
    <text evidence="2">The sequence shown here is derived from an EMBL/GenBank/DDBJ whole genome shotgun (WGS) entry which is preliminary data.</text>
</comment>
<accession>A0AAW0YN70</accession>
<evidence type="ECO:0000313" key="2">
    <source>
        <dbReference type="EMBL" id="KAK8854496.1"/>
    </source>
</evidence>
<feature type="compositionally biased region" description="Polar residues" evidence="1">
    <location>
        <begin position="214"/>
        <end position="230"/>
    </location>
</feature>
<dbReference type="GeneID" id="92180492"/>
<feature type="compositionally biased region" description="Basic and acidic residues" evidence="1">
    <location>
        <begin position="9"/>
        <end position="25"/>
    </location>
</feature>
<feature type="region of interest" description="Disordered" evidence="1">
    <location>
        <begin position="1"/>
        <end position="63"/>
    </location>
</feature>
<dbReference type="Proteomes" id="UP001388673">
    <property type="component" value="Unassembled WGS sequence"/>
</dbReference>
<dbReference type="RefSeq" id="XP_066802734.1">
    <property type="nucleotide sequence ID" value="XM_066946342.1"/>
</dbReference>
<organism evidence="2 3">
    <name type="scientific">Kwoniella newhampshirensis</name>
    <dbReference type="NCBI Taxonomy" id="1651941"/>
    <lineage>
        <taxon>Eukaryota</taxon>
        <taxon>Fungi</taxon>
        <taxon>Dikarya</taxon>
        <taxon>Basidiomycota</taxon>
        <taxon>Agaricomycotina</taxon>
        <taxon>Tremellomycetes</taxon>
        <taxon>Tremellales</taxon>
        <taxon>Cryptococcaceae</taxon>
        <taxon>Kwoniella</taxon>
    </lineage>
</organism>
<feature type="compositionally biased region" description="Basic residues" evidence="1">
    <location>
        <begin position="78"/>
        <end position="88"/>
    </location>
</feature>
<sequence>MLTTTDQATSREDADVSMIDDRVGVGEEGEREESLRKNCESESFGRQNNSKRKTDHDPDTVNSTSTVIERLRDDQLVRSHHHHEHTRTHTTSTDISSSTPIYTHDLTFASFRFDTVIDPTAHRPRQPLSSAAAPCQTLHPIHTSADGQQTRSKHSLPRLLAYSQPAEQAQSQAVIVPTRSSLPSASDSPFSARRPIHSPFLSSTYTGHYRSKMSENSASQEGSITPQATTPRPRPDIRTLLSIRANQQESPQPVPIASAVDQRGPTRTPTLMEDQRPSTGGSPASSQIATPLGSMSMSQRRGNRPSFPNARTVRAASQTRGTGGGGGGLPTPQPRTAGIRQVPYPSPRPLLSAPLEQQQTPRGWHQSAPAAPQTAYPSSEARFVPDPHLANLDEIPKDFVVKQLIKLAPIYWHSAPTAEVNISELFNLISMPFFATTPRPPGDMFQQIRYRIQDACMIAYNYPIAVIPWNVKNTANGNLSTDPQDQSSMTPGDHATSTPTAHFSSRAHSARTPQTSNIQTRAGSSITPVIGNDLSHASTVEGRANTSGRRGSLPDQWAYETCLSFPAHRDYLTPQSTMFHTLLNSPAGRSRGPIPRDAEGRLVWDTPIIKGAKVMPTQPGQPKALYVPLPDPDSFLVCLHWMYWHDRDYINHCLSSSTITWQGFVRNIDYLGLDEDIKRITGDWWKRWVKVRPNPNPSGSGVAAPAPAPWERIVGDGRGKVFTSVANHVAQTVNAGLSDDGDEYDDTAEDSGHEADAEEDDSRLVRMGGRAGDDRSTDIVSEQLRKL</sequence>
<evidence type="ECO:0000256" key="1">
    <source>
        <dbReference type="SAM" id="MobiDB-lite"/>
    </source>
</evidence>
<proteinExistence type="predicted"/>
<feature type="compositionally biased region" description="Polar residues" evidence="1">
    <location>
        <begin position="477"/>
        <end position="527"/>
    </location>
</feature>
<feature type="region of interest" description="Disordered" evidence="1">
    <location>
        <begin position="733"/>
        <end position="787"/>
    </location>
</feature>
<dbReference type="KEGG" id="kne:92180492"/>
<feature type="compositionally biased region" description="Basic and acidic residues" evidence="1">
    <location>
        <begin position="771"/>
        <end position="787"/>
    </location>
</feature>
<feature type="compositionally biased region" description="Polar residues" evidence="1">
    <location>
        <begin position="277"/>
        <end position="300"/>
    </location>
</feature>
<feature type="region of interest" description="Disordered" evidence="1">
    <location>
        <begin position="477"/>
        <end position="529"/>
    </location>
</feature>
<feature type="compositionally biased region" description="Low complexity" evidence="1">
    <location>
        <begin position="89"/>
        <end position="98"/>
    </location>
</feature>
<feature type="region of interest" description="Disordered" evidence="1">
    <location>
        <begin position="170"/>
        <end position="378"/>
    </location>
</feature>
<evidence type="ECO:0000313" key="3">
    <source>
        <dbReference type="Proteomes" id="UP001388673"/>
    </source>
</evidence>
<gene>
    <name evidence="2" type="ORF">IAR55_003234</name>
</gene>
<keyword evidence="3" id="KW-1185">Reference proteome</keyword>
<name>A0AAW0YN70_9TREE</name>
<reference evidence="2 3" key="1">
    <citation type="journal article" date="2024" name="bioRxiv">
        <title>Comparative genomics of Cryptococcus and Kwoniella reveals pathogenesis evolution and contrasting karyotype dynamics via intercentromeric recombination or chromosome fusion.</title>
        <authorList>
            <person name="Coelho M.A."/>
            <person name="David-Palma M."/>
            <person name="Shea T."/>
            <person name="Bowers K."/>
            <person name="McGinley-Smith S."/>
            <person name="Mohammad A.W."/>
            <person name="Gnirke A."/>
            <person name="Yurkov A.M."/>
            <person name="Nowrousian M."/>
            <person name="Sun S."/>
            <person name="Cuomo C.A."/>
            <person name="Heitman J."/>
        </authorList>
    </citation>
    <scope>NUCLEOTIDE SEQUENCE [LARGE SCALE GENOMIC DNA]</scope>
    <source>
        <strain evidence="2 3">CBS 13917</strain>
    </source>
</reference>
<protein>
    <submittedName>
        <fullName evidence="2">Uncharacterized protein</fullName>
    </submittedName>
</protein>
<feature type="compositionally biased region" description="Low complexity" evidence="1">
    <location>
        <begin position="180"/>
        <end position="192"/>
    </location>
</feature>
<feature type="region of interest" description="Disordered" evidence="1">
    <location>
        <begin position="122"/>
        <end position="154"/>
    </location>
</feature>
<feature type="region of interest" description="Disordered" evidence="1">
    <location>
        <begin position="78"/>
        <end position="98"/>
    </location>
</feature>